<proteinExistence type="predicted"/>
<accession>A0A3D9XSL7</accession>
<dbReference type="SUPFAM" id="SSF54427">
    <property type="entry name" value="NTF2-like"/>
    <property type="match status" value="1"/>
</dbReference>
<dbReference type="InterPro" id="IPR032710">
    <property type="entry name" value="NTF2-like_dom_sf"/>
</dbReference>
<sequence length="137" mass="15620">MSGETKTAEIVRKFYALLQDQNYEDLADLCHEDFTFRSQIDTPFYGSAGLIAAERRNFEAFPDFQFPIEALFVNRDEAATYMTFEGTHTGGEYAGIPATGRRIRISIMQYLKIKDGKIIEKRAHIDVNDILKQLQGS</sequence>
<dbReference type="Gene3D" id="3.10.450.50">
    <property type="match status" value="1"/>
</dbReference>
<dbReference type="EMBL" id="QTUJ01000001">
    <property type="protein sequence ID" value="REF73395.1"/>
    <property type="molecule type" value="Genomic_DNA"/>
</dbReference>
<dbReference type="GO" id="GO:0016853">
    <property type="term" value="F:isomerase activity"/>
    <property type="evidence" value="ECO:0007669"/>
    <property type="project" value="UniProtKB-KW"/>
</dbReference>
<dbReference type="Proteomes" id="UP000256941">
    <property type="component" value="Unassembled WGS sequence"/>
</dbReference>
<comment type="caution">
    <text evidence="1">The sequence shown here is derived from an EMBL/GenBank/DDBJ whole genome shotgun (WGS) entry which is preliminary data.</text>
</comment>
<evidence type="ECO:0000313" key="2">
    <source>
        <dbReference type="Proteomes" id="UP000256941"/>
    </source>
</evidence>
<reference evidence="1 2" key="1">
    <citation type="submission" date="2018-08" db="EMBL/GenBank/DDBJ databases">
        <title>Genomic Encyclopedia of Archaeal and Bacterial Type Strains, Phase II (KMG-II): from individual species to whole genera.</title>
        <authorList>
            <person name="Goeker M."/>
        </authorList>
    </citation>
    <scope>NUCLEOTIDE SEQUENCE [LARGE SCALE GENOMIC DNA]</scope>
    <source>
        <strain evidence="1 2">DSM 17099</strain>
    </source>
</reference>
<evidence type="ECO:0000313" key="1">
    <source>
        <dbReference type="EMBL" id="REF73395.1"/>
    </source>
</evidence>
<keyword evidence="1" id="KW-0413">Isomerase</keyword>
<dbReference type="AlphaFoldDB" id="A0A3D9XSL7"/>
<organism evidence="1 2">
    <name type="scientific">Paracoccus versutus</name>
    <name type="common">Thiobacillus versutus</name>
    <dbReference type="NCBI Taxonomy" id="34007"/>
    <lineage>
        <taxon>Bacteria</taxon>
        <taxon>Pseudomonadati</taxon>
        <taxon>Pseudomonadota</taxon>
        <taxon>Alphaproteobacteria</taxon>
        <taxon>Rhodobacterales</taxon>
        <taxon>Paracoccaceae</taxon>
        <taxon>Paracoccus</taxon>
    </lineage>
</organism>
<dbReference type="Pfam" id="PF07366">
    <property type="entry name" value="SnoaL"/>
    <property type="match status" value="1"/>
</dbReference>
<dbReference type="PANTHER" id="PTHR38436">
    <property type="entry name" value="POLYKETIDE CYCLASE SNOAL-LIKE DOMAIN"/>
    <property type="match status" value="1"/>
</dbReference>
<dbReference type="RefSeq" id="WP_116221481.1">
    <property type="nucleotide sequence ID" value="NZ_CP038196.1"/>
</dbReference>
<protein>
    <submittedName>
        <fullName evidence="1">Steroid delta-isomerase-like uncharacterized protein</fullName>
    </submittedName>
</protein>
<name>A0A3D9XSL7_PARVE</name>
<dbReference type="InterPro" id="IPR009959">
    <property type="entry name" value="Cyclase_SnoaL-like"/>
</dbReference>
<dbReference type="PANTHER" id="PTHR38436:SF1">
    <property type="entry name" value="ESTER CYCLASE"/>
    <property type="match status" value="1"/>
</dbReference>
<dbReference type="GO" id="GO:0030638">
    <property type="term" value="P:polyketide metabolic process"/>
    <property type="evidence" value="ECO:0007669"/>
    <property type="project" value="InterPro"/>
</dbReference>
<gene>
    <name evidence="1" type="ORF">BDD41_1952</name>
</gene>